<feature type="transmembrane region" description="Helical" evidence="1">
    <location>
        <begin position="374"/>
        <end position="394"/>
    </location>
</feature>
<keyword evidence="1" id="KW-1133">Transmembrane helix</keyword>
<dbReference type="RefSeq" id="WP_245705138.1">
    <property type="nucleotide sequence ID" value="NZ_FNDK01000001.1"/>
</dbReference>
<gene>
    <name evidence="3" type="ORF">SAMN05192534_101100</name>
</gene>
<dbReference type="EMBL" id="FNDK01000001">
    <property type="protein sequence ID" value="SDG94541.1"/>
    <property type="molecule type" value="Genomic_DNA"/>
</dbReference>
<feature type="domain" description="Nucleoside transporter/FeoB GTPase Gate" evidence="2">
    <location>
        <begin position="218"/>
        <end position="314"/>
    </location>
</feature>
<accession>A0A1G7YDF7</accession>
<feature type="transmembrane region" description="Helical" evidence="1">
    <location>
        <begin position="48"/>
        <end position="71"/>
    </location>
</feature>
<evidence type="ECO:0000256" key="1">
    <source>
        <dbReference type="SAM" id="Phobius"/>
    </source>
</evidence>
<evidence type="ECO:0000259" key="2">
    <source>
        <dbReference type="Pfam" id="PF07670"/>
    </source>
</evidence>
<reference evidence="3 4" key="1">
    <citation type="submission" date="2016-10" db="EMBL/GenBank/DDBJ databases">
        <authorList>
            <person name="de Groot N.N."/>
        </authorList>
    </citation>
    <scope>NUCLEOTIDE SEQUENCE [LARGE SCALE GENOMIC DNA]</scope>
    <source>
        <strain evidence="3 4">DSM 21632</strain>
    </source>
</reference>
<feature type="transmembrane region" description="Helical" evidence="1">
    <location>
        <begin position="290"/>
        <end position="313"/>
    </location>
</feature>
<keyword evidence="1" id="KW-0812">Transmembrane</keyword>
<organism evidence="3 4">
    <name type="scientific">Alteribacillus persepolensis</name>
    <dbReference type="NCBI Taxonomy" id="568899"/>
    <lineage>
        <taxon>Bacteria</taxon>
        <taxon>Bacillati</taxon>
        <taxon>Bacillota</taxon>
        <taxon>Bacilli</taxon>
        <taxon>Bacillales</taxon>
        <taxon>Bacillaceae</taxon>
        <taxon>Alteribacillus</taxon>
    </lineage>
</organism>
<dbReference type="Pfam" id="PF07670">
    <property type="entry name" value="Gate"/>
    <property type="match status" value="2"/>
</dbReference>
<feature type="transmembrane region" description="Helical" evidence="1">
    <location>
        <begin position="215"/>
        <end position="235"/>
    </location>
</feature>
<dbReference type="NCBIfam" id="TIGR02871">
    <property type="entry name" value="spore_ylbJ"/>
    <property type="match status" value="1"/>
</dbReference>
<feature type="domain" description="Nucleoside transporter/FeoB GTPase Gate" evidence="2">
    <location>
        <begin position="43"/>
        <end position="136"/>
    </location>
</feature>
<proteinExistence type="predicted"/>
<sequence>MNIKDMRMLGIAIAFFLFTVCLIAYPKDVLEASKSGLAMWSDSVFPSLLPFFIAAELLIAFGIVSFLGVLLEPFMRPLFNVPGCGGFVWAMGLSSGFPSGAKFTVRLRKQKKLTKEEAERLVSFTNSSSPLFICGAIAVGFFQDPALGLLLAACHYGANTLVGIIMRFYRKNAPPSTNTNSKISISAAIHALKKEQDSDERPLGQKLGDAVSTSIHTLLMIGGFIVLFSVLYRILHVTGFIHILSMLPALILSLLQFNQALAFPWLSGFFEITVGSKLVSDLQQTDMLEKAMIVGFILGFSGFSVQAQVASLLADTDIRFAPFFAARWLHGLLAMFLTYILWEPLYVRQAERPVFTGDTAVSFMKTGWQGIEAWFIQYGTLVTISSLLLYIIVIHTTNKRHTSN</sequence>
<dbReference type="STRING" id="568899.SAMN05192534_101100"/>
<name>A0A1G7YDF7_9BACI</name>
<feature type="transmembrane region" description="Helical" evidence="1">
    <location>
        <begin position="78"/>
        <end position="101"/>
    </location>
</feature>
<dbReference type="AlphaFoldDB" id="A0A1G7YDF7"/>
<dbReference type="InterPro" id="IPR011642">
    <property type="entry name" value="Gate_dom"/>
</dbReference>
<protein>
    <submittedName>
        <fullName evidence="3">Sporulation integral membrane protein YlbJ</fullName>
    </submittedName>
</protein>
<feature type="transmembrane region" description="Helical" evidence="1">
    <location>
        <begin position="247"/>
        <end position="270"/>
    </location>
</feature>
<keyword evidence="4" id="KW-1185">Reference proteome</keyword>
<feature type="transmembrane region" description="Helical" evidence="1">
    <location>
        <begin position="149"/>
        <end position="169"/>
    </location>
</feature>
<evidence type="ECO:0000313" key="3">
    <source>
        <dbReference type="EMBL" id="SDG94541.1"/>
    </source>
</evidence>
<dbReference type="InterPro" id="IPR014226">
    <property type="entry name" value="Spore_IM_YlbJ"/>
</dbReference>
<keyword evidence="1" id="KW-0472">Membrane</keyword>
<feature type="transmembrane region" description="Helical" evidence="1">
    <location>
        <begin position="320"/>
        <end position="342"/>
    </location>
</feature>
<feature type="transmembrane region" description="Helical" evidence="1">
    <location>
        <begin position="121"/>
        <end position="142"/>
    </location>
</feature>
<evidence type="ECO:0000313" key="4">
    <source>
        <dbReference type="Proteomes" id="UP000199163"/>
    </source>
</evidence>
<dbReference type="Proteomes" id="UP000199163">
    <property type="component" value="Unassembled WGS sequence"/>
</dbReference>